<protein>
    <submittedName>
        <fullName evidence="2">Uncharacterized protein</fullName>
    </submittedName>
</protein>
<keyword evidence="3" id="KW-1185">Reference proteome</keyword>
<dbReference type="OrthoDB" id="2507360at2759"/>
<feature type="region of interest" description="Disordered" evidence="1">
    <location>
        <begin position="132"/>
        <end position="176"/>
    </location>
</feature>
<dbReference type="VEuPathDB" id="FungiDB:PSHT_16449"/>
<dbReference type="AlphaFoldDB" id="A0A2S4U9X0"/>
<dbReference type="EMBL" id="PKSM01000533">
    <property type="protein sequence ID" value="POV94059.1"/>
    <property type="molecule type" value="Genomic_DNA"/>
</dbReference>
<evidence type="ECO:0000313" key="3">
    <source>
        <dbReference type="Proteomes" id="UP000238274"/>
    </source>
</evidence>
<sequence length="314" mass="34507">MDDVRWSSEIKGNNNSGIINQSVHSTPFHTVDALRGKIEDFDLLEKTPFNYGLFEKKATGYHKTIPQVLPSPIATNQTVKNTTGIGHLNQEDFFWRIRSYLDAQGRCHYCKKSCGNAPGTCPGPLDRRPVDVPSSFVTPPKPVNYVRPQPRSDSQPVAGKAVHPPAGRPSNRSSSLAALEERDEQNDAYLQSAVDENWVECIHEAAHIPRGTNINNSLVDSSGPDSGTPSGCKLDFGFGPTYNPAALASMEETYRQLMKDGHGGYVSLLPPPRPRHISTHTPMSSRVGSFPDLKTPRMADHISLRPTPSQNQLT</sequence>
<dbReference type="Proteomes" id="UP000238274">
    <property type="component" value="Unassembled WGS sequence"/>
</dbReference>
<evidence type="ECO:0000313" key="2">
    <source>
        <dbReference type="EMBL" id="POV94059.1"/>
    </source>
</evidence>
<reference evidence="3" key="3">
    <citation type="journal article" date="2018" name="Mol. Plant Microbe Interact.">
        <title>Genome sequence resources for the wheat stripe rust pathogen (Puccinia striiformis f. sp. tritici) and the barley stripe rust pathogen (Puccinia striiformis f. sp. hordei).</title>
        <authorList>
            <person name="Xia C."/>
            <person name="Wang M."/>
            <person name="Yin C."/>
            <person name="Cornejo O.E."/>
            <person name="Hulbert S.H."/>
            <person name="Chen X."/>
        </authorList>
    </citation>
    <scope>NUCLEOTIDE SEQUENCE [LARGE SCALE GENOMIC DNA]</scope>
    <source>
        <strain evidence="3">93TX-2</strain>
    </source>
</reference>
<accession>A0A2S4U9X0</accession>
<organism evidence="2 3">
    <name type="scientific">Puccinia striiformis</name>
    <dbReference type="NCBI Taxonomy" id="27350"/>
    <lineage>
        <taxon>Eukaryota</taxon>
        <taxon>Fungi</taxon>
        <taxon>Dikarya</taxon>
        <taxon>Basidiomycota</taxon>
        <taxon>Pucciniomycotina</taxon>
        <taxon>Pucciniomycetes</taxon>
        <taxon>Pucciniales</taxon>
        <taxon>Pucciniaceae</taxon>
        <taxon>Puccinia</taxon>
    </lineage>
</organism>
<gene>
    <name evidence="2" type="ORF">PSHT_16449</name>
</gene>
<evidence type="ECO:0000256" key="1">
    <source>
        <dbReference type="SAM" id="MobiDB-lite"/>
    </source>
</evidence>
<reference evidence="2 3" key="1">
    <citation type="submission" date="2017-12" db="EMBL/GenBank/DDBJ databases">
        <title>Gene loss provides genomic basis for host adaptation in cereal stripe rust fungi.</title>
        <authorList>
            <person name="Xia C."/>
        </authorList>
    </citation>
    <scope>NUCLEOTIDE SEQUENCE [LARGE SCALE GENOMIC DNA]</scope>
    <source>
        <strain evidence="2 3">93TX-2</strain>
    </source>
</reference>
<comment type="caution">
    <text evidence="2">The sequence shown here is derived from an EMBL/GenBank/DDBJ whole genome shotgun (WGS) entry which is preliminary data.</text>
</comment>
<reference evidence="3" key="2">
    <citation type="journal article" date="2018" name="BMC Genomics">
        <title>Genomic insights into host adaptation between the wheat stripe rust pathogen (Puccinia striiformis f. sp. tritici) and the barley stripe rust pathogen (Puccinia striiformis f. sp. hordei).</title>
        <authorList>
            <person name="Xia C."/>
            <person name="Wang M."/>
            <person name="Yin C."/>
            <person name="Cornejo O.E."/>
            <person name="Hulbert S.H."/>
            <person name="Chen X."/>
        </authorList>
    </citation>
    <scope>NUCLEOTIDE SEQUENCE [LARGE SCALE GENOMIC DNA]</scope>
    <source>
        <strain evidence="3">93TX-2</strain>
    </source>
</reference>
<dbReference type="VEuPathDB" id="FungiDB:PSTT_10614"/>
<feature type="compositionally biased region" description="Basic and acidic residues" evidence="1">
    <location>
        <begin position="294"/>
        <end position="303"/>
    </location>
</feature>
<proteinExistence type="predicted"/>
<name>A0A2S4U9X0_9BASI</name>
<feature type="region of interest" description="Disordered" evidence="1">
    <location>
        <begin position="276"/>
        <end position="314"/>
    </location>
</feature>